<comment type="caution">
    <text evidence="13">The sequence shown here is derived from an EMBL/GenBank/DDBJ whole genome shotgun (WGS) entry which is preliminary data.</text>
</comment>
<dbReference type="RefSeq" id="WP_157025976.1">
    <property type="nucleotide sequence ID" value="NZ_WQMS01000004.1"/>
</dbReference>
<accession>A0A6I4IXR2</accession>
<dbReference type="GO" id="GO:0140114">
    <property type="term" value="P:cellular detoxification of fluoride"/>
    <property type="evidence" value="ECO:0007669"/>
    <property type="project" value="UniProtKB-UniRule"/>
</dbReference>
<evidence type="ECO:0000256" key="1">
    <source>
        <dbReference type="ARBA" id="ARBA00004651"/>
    </source>
</evidence>
<keyword evidence="2 12" id="KW-1003">Cell membrane</keyword>
<dbReference type="EMBL" id="WQMS01000004">
    <property type="protein sequence ID" value="MVO76980.1"/>
    <property type="molecule type" value="Genomic_DNA"/>
</dbReference>
<keyword evidence="12" id="KW-0479">Metal-binding</keyword>
<evidence type="ECO:0000256" key="6">
    <source>
        <dbReference type="ARBA" id="ARBA00023053"/>
    </source>
</evidence>
<reference evidence="13 14" key="1">
    <citation type="submission" date="2019-12" db="EMBL/GenBank/DDBJ databases">
        <authorList>
            <person name="Huq M.A."/>
        </authorList>
    </citation>
    <scope>NUCLEOTIDE SEQUENCE [LARGE SCALE GENOMIC DNA]</scope>
    <source>
        <strain evidence="13 14">MAH-20</strain>
    </source>
</reference>
<evidence type="ECO:0000256" key="11">
    <source>
        <dbReference type="ARBA" id="ARBA00035585"/>
    </source>
</evidence>
<sequence length="124" mass="12499">MKTLLVMLGGAVGAALRYHLGGLTLRAFGPAFPWGTLIANVSGGLLMGLLAGTLARVGSANEPWRLLLGVGLLGGYTTFSAFSLETFGMIERGQYAVAVAYVAASVAGALAGLAGGIVFLRAVA</sequence>
<dbReference type="Proteomes" id="UP000441389">
    <property type="component" value="Unassembled WGS sequence"/>
</dbReference>
<evidence type="ECO:0000313" key="13">
    <source>
        <dbReference type="EMBL" id="MVO76980.1"/>
    </source>
</evidence>
<proteinExistence type="inferred from homology"/>
<comment type="activity regulation">
    <text evidence="12">Na(+) is not transported, but it plays an essential structural role and its presence is essential for fluoride channel function.</text>
</comment>
<evidence type="ECO:0000256" key="2">
    <source>
        <dbReference type="ARBA" id="ARBA00022475"/>
    </source>
</evidence>
<evidence type="ECO:0000256" key="5">
    <source>
        <dbReference type="ARBA" id="ARBA00022989"/>
    </source>
</evidence>
<feature type="transmembrane region" description="Helical" evidence="12">
    <location>
        <begin position="33"/>
        <end position="54"/>
    </location>
</feature>
<keyword evidence="8 12" id="KW-0472">Membrane</keyword>
<feature type="transmembrane region" description="Helical" evidence="12">
    <location>
        <begin position="96"/>
        <end position="120"/>
    </location>
</feature>
<dbReference type="Pfam" id="PF02537">
    <property type="entry name" value="CRCB"/>
    <property type="match status" value="1"/>
</dbReference>
<dbReference type="PANTHER" id="PTHR28259">
    <property type="entry name" value="FLUORIDE EXPORT PROTEIN 1-RELATED"/>
    <property type="match status" value="1"/>
</dbReference>
<evidence type="ECO:0000256" key="12">
    <source>
        <dbReference type="HAMAP-Rule" id="MF_00454"/>
    </source>
</evidence>
<evidence type="ECO:0000256" key="9">
    <source>
        <dbReference type="ARBA" id="ARBA00023303"/>
    </source>
</evidence>
<comment type="function">
    <text evidence="12">Fluoride-specific ion channel. Important for reducing fluoride concentration in the cell, thus reducing its toxicity.</text>
</comment>
<protein>
    <recommendedName>
        <fullName evidence="12">Fluoride-specific ion channel FluC</fullName>
    </recommendedName>
</protein>
<keyword evidence="4 12" id="KW-0812">Transmembrane</keyword>
<dbReference type="PANTHER" id="PTHR28259:SF1">
    <property type="entry name" value="FLUORIDE EXPORT PROTEIN 1-RELATED"/>
    <property type="match status" value="1"/>
</dbReference>
<keyword evidence="9 12" id="KW-0407">Ion channel</keyword>
<organism evidence="13 14">
    <name type="scientific">Sphingomonas horti</name>
    <dbReference type="NCBI Taxonomy" id="2682842"/>
    <lineage>
        <taxon>Bacteria</taxon>
        <taxon>Pseudomonadati</taxon>
        <taxon>Pseudomonadota</taxon>
        <taxon>Alphaproteobacteria</taxon>
        <taxon>Sphingomonadales</taxon>
        <taxon>Sphingomonadaceae</taxon>
        <taxon>Sphingomonas</taxon>
    </lineage>
</organism>
<comment type="catalytic activity">
    <reaction evidence="11">
        <text>fluoride(in) = fluoride(out)</text>
        <dbReference type="Rhea" id="RHEA:76159"/>
        <dbReference type="ChEBI" id="CHEBI:17051"/>
    </reaction>
    <physiologicalReaction direction="left-to-right" evidence="11">
        <dbReference type="Rhea" id="RHEA:76160"/>
    </physiologicalReaction>
</comment>
<dbReference type="NCBIfam" id="NF010791">
    <property type="entry name" value="PRK14195.1"/>
    <property type="match status" value="1"/>
</dbReference>
<feature type="transmembrane region" description="Helical" evidence="12">
    <location>
        <begin position="66"/>
        <end position="84"/>
    </location>
</feature>
<feature type="binding site" evidence="12">
    <location>
        <position position="77"/>
    </location>
    <ligand>
        <name>Na(+)</name>
        <dbReference type="ChEBI" id="CHEBI:29101"/>
        <note>structural</note>
    </ligand>
</feature>
<evidence type="ECO:0000256" key="8">
    <source>
        <dbReference type="ARBA" id="ARBA00023136"/>
    </source>
</evidence>
<dbReference type="GO" id="GO:0062054">
    <property type="term" value="F:fluoride channel activity"/>
    <property type="evidence" value="ECO:0007669"/>
    <property type="project" value="UniProtKB-UniRule"/>
</dbReference>
<keyword evidence="6 12" id="KW-0915">Sodium</keyword>
<keyword evidence="14" id="KW-1185">Reference proteome</keyword>
<comment type="subcellular location">
    <subcellularLocation>
        <location evidence="1 12">Cell membrane</location>
        <topology evidence="1 12">Multi-pass membrane protein</topology>
    </subcellularLocation>
</comment>
<keyword evidence="5 12" id="KW-1133">Transmembrane helix</keyword>
<dbReference type="NCBIfam" id="NF010794">
    <property type="entry name" value="PRK14198.1"/>
    <property type="match status" value="1"/>
</dbReference>
<keyword evidence="7 12" id="KW-0406">Ion transport</keyword>
<evidence type="ECO:0000256" key="4">
    <source>
        <dbReference type="ARBA" id="ARBA00022692"/>
    </source>
</evidence>
<dbReference type="AlphaFoldDB" id="A0A6I4IXR2"/>
<dbReference type="GO" id="GO:0005886">
    <property type="term" value="C:plasma membrane"/>
    <property type="evidence" value="ECO:0007669"/>
    <property type="project" value="UniProtKB-SubCell"/>
</dbReference>
<feature type="binding site" evidence="12">
    <location>
        <position position="74"/>
    </location>
    <ligand>
        <name>Na(+)</name>
        <dbReference type="ChEBI" id="CHEBI:29101"/>
        <note>structural</note>
    </ligand>
</feature>
<name>A0A6I4IXR2_9SPHN</name>
<dbReference type="NCBIfam" id="TIGR00494">
    <property type="entry name" value="crcB"/>
    <property type="match status" value="1"/>
</dbReference>
<dbReference type="GO" id="GO:0046872">
    <property type="term" value="F:metal ion binding"/>
    <property type="evidence" value="ECO:0007669"/>
    <property type="project" value="UniProtKB-KW"/>
</dbReference>
<dbReference type="InterPro" id="IPR003691">
    <property type="entry name" value="FluC"/>
</dbReference>
<gene>
    <name evidence="12 13" type="primary">crcB</name>
    <name evidence="12" type="synonym">fluC</name>
    <name evidence="13" type="ORF">GON01_03380</name>
</gene>
<dbReference type="HAMAP" id="MF_00454">
    <property type="entry name" value="FluC"/>
    <property type="match status" value="1"/>
</dbReference>
<comment type="similarity">
    <text evidence="10 12">Belongs to the fluoride channel Fluc/FEX (TC 1.A.43) family.</text>
</comment>
<evidence type="ECO:0000256" key="10">
    <source>
        <dbReference type="ARBA" id="ARBA00035120"/>
    </source>
</evidence>
<evidence type="ECO:0000256" key="3">
    <source>
        <dbReference type="ARBA" id="ARBA00022519"/>
    </source>
</evidence>
<keyword evidence="3" id="KW-0997">Cell inner membrane</keyword>
<evidence type="ECO:0000256" key="7">
    <source>
        <dbReference type="ARBA" id="ARBA00023065"/>
    </source>
</evidence>
<evidence type="ECO:0000313" key="14">
    <source>
        <dbReference type="Proteomes" id="UP000441389"/>
    </source>
</evidence>
<keyword evidence="12" id="KW-0813">Transport</keyword>